<dbReference type="GeneID" id="17352704"/>
<evidence type="ECO:0000313" key="3">
    <source>
        <dbReference type="Proteomes" id="UP000008141"/>
    </source>
</evidence>
<dbReference type="RefSeq" id="XP_005845361.1">
    <property type="nucleotide sequence ID" value="XM_005845299.1"/>
</dbReference>
<feature type="compositionally biased region" description="Low complexity" evidence="1">
    <location>
        <begin position="269"/>
        <end position="285"/>
    </location>
</feature>
<accession>E1ZLF4</accession>
<feature type="region of interest" description="Disordered" evidence="1">
    <location>
        <begin position="217"/>
        <end position="254"/>
    </location>
</feature>
<dbReference type="EMBL" id="GL433852">
    <property type="protein sequence ID" value="EFN53259.1"/>
    <property type="molecule type" value="Genomic_DNA"/>
</dbReference>
<proteinExistence type="predicted"/>
<sequence>MDSPSVEEEDAQLRVQIEDLRAALGRSEQGRLAAEERASQAVQGQRAALQQARELLSLQSLFKHAVEENRGLMVQLQACRVRIAQLEAVGGPAAAGAPCGAQEPEALEARRYPPLPSLSEMQAAAVREAAPQGGSHLLPTALPPYQQQQEQHQELPGVQQPQPPPANPDLQRVYGELQALQLRLQAAEQRLQLQPLPPAASQQQQQRYPTIQPLAAHAAPASADVNRWGNSSSGSPKAACRPPSPTNKHQEHRDSWQLIRELKQRRAQLEAARQAAASAELASRALESHVSPRQQPEPRPTSTDRWRRPFHHSSAAGGGAGRSTSRSRSEQAEVDWLLMAGRPTTLLGSGSDGSGGGGSRAYKRQGRRGMSGSWVEPLVLA</sequence>
<feature type="region of interest" description="Disordered" evidence="1">
    <location>
        <begin position="146"/>
        <end position="170"/>
    </location>
</feature>
<dbReference type="KEGG" id="cvr:CHLNCDRAFT_137181"/>
<organism evidence="3">
    <name type="scientific">Chlorella variabilis</name>
    <name type="common">Green alga</name>
    <dbReference type="NCBI Taxonomy" id="554065"/>
    <lineage>
        <taxon>Eukaryota</taxon>
        <taxon>Viridiplantae</taxon>
        <taxon>Chlorophyta</taxon>
        <taxon>core chlorophytes</taxon>
        <taxon>Trebouxiophyceae</taxon>
        <taxon>Chlorellales</taxon>
        <taxon>Chlorellaceae</taxon>
        <taxon>Chlorella clade</taxon>
        <taxon>Chlorella</taxon>
    </lineage>
</organism>
<feature type="compositionally biased region" description="Gly residues" evidence="1">
    <location>
        <begin position="350"/>
        <end position="359"/>
    </location>
</feature>
<evidence type="ECO:0000313" key="2">
    <source>
        <dbReference type="EMBL" id="EFN53259.1"/>
    </source>
</evidence>
<gene>
    <name evidence="2" type="ORF">CHLNCDRAFT_137181</name>
</gene>
<evidence type="ECO:0000256" key="1">
    <source>
        <dbReference type="SAM" id="MobiDB-lite"/>
    </source>
</evidence>
<dbReference type="Proteomes" id="UP000008141">
    <property type="component" value="Unassembled WGS sequence"/>
</dbReference>
<dbReference type="InParanoid" id="E1ZLF4"/>
<feature type="region of interest" description="Disordered" evidence="1">
    <location>
        <begin position="269"/>
        <end position="331"/>
    </location>
</feature>
<protein>
    <submittedName>
        <fullName evidence="2">Uncharacterized protein</fullName>
    </submittedName>
</protein>
<name>E1ZLF4_CHLVA</name>
<dbReference type="AlphaFoldDB" id="E1ZLF4"/>
<feature type="compositionally biased region" description="Low complexity" evidence="1">
    <location>
        <begin position="146"/>
        <end position="160"/>
    </location>
</feature>
<reference evidence="2 3" key="1">
    <citation type="journal article" date="2010" name="Plant Cell">
        <title>The Chlorella variabilis NC64A genome reveals adaptation to photosymbiosis, coevolution with viruses, and cryptic sex.</title>
        <authorList>
            <person name="Blanc G."/>
            <person name="Duncan G."/>
            <person name="Agarkova I."/>
            <person name="Borodovsky M."/>
            <person name="Gurnon J."/>
            <person name="Kuo A."/>
            <person name="Lindquist E."/>
            <person name="Lucas S."/>
            <person name="Pangilinan J."/>
            <person name="Polle J."/>
            <person name="Salamov A."/>
            <person name="Terry A."/>
            <person name="Yamada T."/>
            <person name="Dunigan D.D."/>
            <person name="Grigoriev I.V."/>
            <person name="Claverie J.M."/>
            <person name="Van Etten J.L."/>
        </authorList>
    </citation>
    <scope>NUCLEOTIDE SEQUENCE [LARGE SCALE GENOMIC DNA]</scope>
    <source>
        <strain evidence="2 3">NC64A</strain>
    </source>
</reference>
<keyword evidence="3" id="KW-1185">Reference proteome</keyword>
<feature type="region of interest" description="Disordered" evidence="1">
    <location>
        <begin position="343"/>
        <end position="381"/>
    </location>
</feature>